<evidence type="ECO:0000259" key="3">
    <source>
        <dbReference type="Pfam" id="PF16900"/>
    </source>
</evidence>
<gene>
    <name evidence="4" type="ORF">CTI12_AA396560</name>
</gene>
<organism evidence="4 5">
    <name type="scientific">Artemisia annua</name>
    <name type="common">Sweet wormwood</name>
    <dbReference type="NCBI Taxonomy" id="35608"/>
    <lineage>
        <taxon>Eukaryota</taxon>
        <taxon>Viridiplantae</taxon>
        <taxon>Streptophyta</taxon>
        <taxon>Embryophyta</taxon>
        <taxon>Tracheophyta</taxon>
        <taxon>Spermatophyta</taxon>
        <taxon>Magnoliopsida</taxon>
        <taxon>eudicotyledons</taxon>
        <taxon>Gunneridae</taxon>
        <taxon>Pentapetalae</taxon>
        <taxon>asterids</taxon>
        <taxon>campanulids</taxon>
        <taxon>Asterales</taxon>
        <taxon>Asteraceae</taxon>
        <taxon>Asteroideae</taxon>
        <taxon>Anthemideae</taxon>
        <taxon>Artemisiinae</taxon>
        <taxon>Artemisia</taxon>
    </lineage>
</organism>
<dbReference type="AlphaFoldDB" id="A0A2U1MC26"/>
<dbReference type="InterPro" id="IPR012340">
    <property type="entry name" value="NA-bd_OB-fold"/>
</dbReference>
<dbReference type="SUPFAM" id="SSF50249">
    <property type="entry name" value="Nucleic acid-binding proteins"/>
    <property type="match status" value="2"/>
</dbReference>
<dbReference type="OrthoDB" id="1751331at2759"/>
<dbReference type="Pfam" id="PF16900">
    <property type="entry name" value="REPA_OB_2"/>
    <property type="match status" value="1"/>
</dbReference>
<keyword evidence="5" id="KW-1185">Reference proteome</keyword>
<protein>
    <recommendedName>
        <fullName evidence="3">Replication protein A OB domain-containing protein</fullName>
    </recommendedName>
</protein>
<evidence type="ECO:0000256" key="1">
    <source>
        <dbReference type="ARBA" id="ARBA00023125"/>
    </source>
</evidence>
<feature type="compositionally biased region" description="Polar residues" evidence="2">
    <location>
        <begin position="543"/>
        <end position="555"/>
    </location>
</feature>
<sequence>MALTSDVAVHSQVPGPVVQQRSLAYFTELNPADNSKFIEARVYRKWTTMRMPDLIPTWFSCILLDKKGTAMQANADLKEKERFERDLQINYYIGYIHNVEKVKEYGGATGNKVKLRNISIRNLNNNVVTFTLWNQKADNFEEDEYLKMTKPVVLAVSSCYLKTYAGQLQLSATSATSYYFNPPIEETAKLLAAHNESGATIPQLEIQTEKLSDWEQERTRNRVALGTLLQIDPNTQQRVLFTQQVMILRIDQTHEWYYQKCDECGGKLNYGFVHGHCHPYGTQPKPEKSYSFRLVMTDGTGNAVISCYSPQTDGLIKDVNTLLEEVADTSPEIIPPQILALENTRHVFQFRFAKPVAKGPPTFVLQKVMDHAPSILPPSTERPSSPLSASTYDESAAHLSPPPATPSATQETPTDMLAITHLRSSSSVRKELFTTSAEEESDPESKKQKTDYSFRLVMTDGTGNAVITCYSPQTDGLIKDVNTLLEEVADTSPEIIPPQILALENTRHVFQFRFAKPVAKGPPTFVLQKVMDHAPSILPPSTERPSSPLSASTYDESAAHLSPPPATPSATQETPTDMLAITHLRSSSSVRKELFTTSAEEESDPESKKQKTE</sequence>
<name>A0A2U1MC26_ARTAN</name>
<keyword evidence="1" id="KW-0238">DNA-binding</keyword>
<feature type="domain" description="Replication protein A OB" evidence="3">
    <location>
        <begin position="92"/>
        <end position="179"/>
    </location>
</feature>
<feature type="region of interest" description="Disordered" evidence="2">
    <location>
        <begin position="536"/>
        <end position="613"/>
    </location>
</feature>
<accession>A0A2U1MC26</accession>
<evidence type="ECO:0000313" key="4">
    <source>
        <dbReference type="EMBL" id="PWA58805.1"/>
    </source>
</evidence>
<feature type="region of interest" description="Disordered" evidence="2">
    <location>
        <begin position="430"/>
        <end position="450"/>
    </location>
</feature>
<feature type="region of interest" description="Disordered" evidence="2">
    <location>
        <begin position="374"/>
        <end position="411"/>
    </location>
</feature>
<proteinExistence type="predicted"/>
<reference evidence="4 5" key="1">
    <citation type="journal article" date="2018" name="Mol. Plant">
        <title>The genome of Artemisia annua provides insight into the evolution of Asteraceae family and artemisinin biosynthesis.</title>
        <authorList>
            <person name="Shen Q."/>
            <person name="Zhang L."/>
            <person name="Liao Z."/>
            <person name="Wang S."/>
            <person name="Yan T."/>
            <person name="Shi P."/>
            <person name="Liu M."/>
            <person name="Fu X."/>
            <person name="Pan Q."/>
            <person name="Wang Y."/>
            <person name="Lv Z."/>
            <person name="Lu X."/>
            <person name="Zhang F."/>
            <person name="Jiang W."/>
            <person name="Ma Y."/>
            <person name="Chen M."/>
            <person name="Hao X."/>
            <person name="Li L."/>
            <person name="Tang Y."/>
            <person name="Lv G."/>
            <person name="Zhou Y."/>
            <person name="Sun X."/>
            <person name="Brodelius P.E."/>
            <person name="Rose J.K.C."/>
            <person name="Tang K."/>
        </authorList>
    </citation>
    <scope>NUCLEOTIDE SEQUENCE [LARGE SCALE GENOMIC DNA]</scope>
    <source>
        <strain evidence="5">cv. Huhao1</strain>
        <tissue evidence="4">Leaf</tissue>
    </source>
</reference>
<comment type="caution">
    <text evidence="4">The sequence shown here is derived from an EMBL/GenBank/DDBJ whole genome shotgun (WGS) entry which is preliminary data.</text>
</comment>
<evidence type="ECO:0000256" key="2">
    <source>
        <dbReference type="SAM" id="MobiDB-lite"/>
    </source>
</evidence>
<evidence type="ECO:0000313" key="5">
    <source>
        <dbReference type="Proteomes" id="UP000245207"/>
    </source>
</evidence>
<dbReference type="PANTHER" id="PTHR47165:SF4">
    <property type="entry name" value="OS03G0429900 PROTEIN"/>
    <property type="match status" value="1"/>
</dbReference>
<dbReference type="PANTHER" id="PTHR47165">
    <property type="entry name" value="OS03G0429900 PROTEIN"/>
    <property type="match status" value="1"/>
</dbReference>
<feature type="compositionally biased region" description="Polar residues" evidence="2">
    <location>
        <begin position="381"/>
        <end position="393"/>
    </location>
</feature>
<dbReference type="Gene3D" id="2.40.50.140">
    <property type="entry name" value="Nucleic acid-binding proteins"/>
    <property type="match status" value="2"/>
</dbReference>
<dbReference type="CDD" id="cd04481">
    <property type="entry name" value="RPA1_DBD_B_like"/>
    <property type="match status" value="1"/>
</dbReference>
<dbReference type="Proteomes" id="UP000245207">
    <property type="component" value="Unassembled WGS sequence"/>
</dbReference>
<dbReference type="InterPro" id="IPR031657">
    <property type="entry name" value="REPA_OB_2"/>
</dbReference>
<dbReference type="EMBL" id="PKPP01005791">
    <property type="protein sequence ID" value="PWA58805.1"/>
    <property type="molecule type" value="Genomic_DNA"/>
</dbReference>
<dbReference type="GO" id="GO:0003677">
    <property type="term" value="F:DNA binding"/>
    <property type="evidence" value="ECO:0007669"/>
    <property type="project" value="UniProtKB-KW"/>
</dbReference>